<evidence type="ECO:0000256" key="2">
    <source>
        <dbReference type="ARBA" id="ARBA00022737"/>
    </source>
</evidence>
<feature type="domain" description="Myb-like" evidence="5">
    <location>
        <begin position="9"/>
        <end position="61"/>
    </location>
</feature>
<evidence type="ECO:0000256" key="1">
    <source>
        <dbReference type="ARBA" id="ARBA00004123"/>
    </source>
</evidence>
<dbReference type="InterPro" id="IPR015495">
    <property type="entry name" value="Myb_TF_plants"/>
</dbReference>
<dbReference type="CDD" id="cd00167">
    <property type="entry name" value="SANT"/>
    <property type="match status" value="2"/>
</dbReference>
<gene>
    <name evidence="7" type="ORF">FH972_014505</name>
</gene>
<feature type="domain" description="Myb-like" evidence="5">
    <location>
        <begin position="62"/>
        <end position="112"/>
    </location>
</feature>
<evidence type="ECO:0000256" key="3">
    <source>
        <dbReference type="ARBA" id="ARBA00023125"/>
    </source>
</evidence>
<dbReference type="FunFam" id="1.10.10.60:FF:000001">
    <property type="entry name" value="MYB-related transcription factor"/>
    <property type="match status" value="1"/>
</dbReference>
<keyword evidence="2" id="KW-0677">Repeat</keyword>
<protein>
    <submittedName>
        <fullName evidence="7">Uncharacterized protein</fullName>
    </submittedName>
</protein>
<dbReference type="PANTHER" id="PTHR10641:SF1377">
    <property type="entry name" value="MYB-RELATED PROTEIN MYB4-LIKE"/>
    <property type="match status" value="1"/>
</dbReference>
<dbReference type="AlphaFoldDB" id="A0A5N6RCN3"/>
<evidence type="ECO:0000256" key="4">
    <source>
        <dbReference type="ARBA" id="ARBA00023242"/>
    </source>
</evidence>
<dbReference type="PANTHER" id="PTHR10641">
    <property type="entry name" value="MYB FAMILY TRANSCRIPTION FACTOR"/>
    <property type="match status" value="1"/>
</dbReference>
<dbReference type="PROSITE" id="PS50090">
    <property type="entry name" value="MYB_LIKE"/>
    <property type="match status" value="2"/>
</dbReference>
<feature type="domain" description="HTH myb-type" evidence="6">
    <location>
        <begin position="62"/>
        <end position="116"/>
    </location>
</feature>
<dbReference type="SMART" id="SM00717">
    <property type="entry name" value="SANT"/>
    <property type="match status" value="2"/>
</dbReference>
<dbReference type="GO" id="GO:0005634">
    <property type="term" value="C:nucleus"/>
    <property type="evidence" value="ECO:0007669"/>
    <property type="project" value="UniProtKB-SubCell"/>
</dbReference>
<comment type="subcellular location">
    <subcellularLocation>
        <location evidence="1">Nucleus</location>
    </subcellularLocation>
</comment>
<keyword evidence="8" id="KW-1185">Reference proteome</keyword>
<dbReference type="Pfam" id="PF00249">
    <property type="entry name" value="Myb_DNA-binding"/>
    <property type="match status" value="2"/>
</dbReference>
<dbReference type="InterPro" id="IPR001005">
    <property type="entry name" value="SANT/Myb"/>
</dbReference>
<dbReference type="InterPro" id="IPR017930">
    <property type="entry name" value="Myb_dom"/>
</dbReference>
<dbReference type="GO" id="GO:0003677">
    <property type="term" value="F:DNA binding"/>
    <property type="evidence" value="ECO:0007669"/>
    <property type="project" value="UniProtKB-KW"/>
</dbReference>
<organism evidence="7 8">
    <name type="scientific">Carpinus fangiana</name>
    <dbReference type="NCBI Taxonomy" id="176857"/>
    <lineage>
        <taxon>Eukaryota</taxon>
        <taxon>Viridiplantae</taxon>
        <taxon>Streptophyta</taxon>
        <taxon>Embryophyta</taxon>
        <taxon>Tracheophyta</taxon>
        <taxon>Spermatophyta</taxon>
        <taxon>Magnoliopsida</taxon>
        <taxon>eudicotyledons</taxon>
        <taxon>Gunneridae</taxon>
        <taxon>Pentapetalae</taxon>
        <taxon>rosids</taxon>
        <taxon>fabids</taxon>
        <taxon>Fagales</taxon>
        <taxon>Betulaceae</taxon>
        <taxon>Carpinus</taxon>
    </lineage>
</organism>
<keyword evidence="3" id="KW-0238">DNA-binding</keyword>
<dbReference type="Gene3D" id="1.10.10.60">
    <property type="entry name" value="Homeodomain-like"/>
    <property type="match status" value="2"/>
</dbReference>
<sequence>MVKTPFYDKNGLKKGAWSEEEDNILRAYIQKSGHSNWRKLPKSAGLSRCGKSCRLRWMNYLRPNVKLGNYTEEEDLLITKLHDELGNKWSMIATRLPGRTDNEIKNHWHTHLKKRTLKMSTTSKVKDQSDGKIYHRRDEADQVAIKEAENDICSEPYYQILESFTLSLETCPIEFSSSHNKHVSVAEDSLATLETLEQSFENFWTEPFLMEDTHIQTKHPASMPEEEFSQSPTCFNDGIDLIDQVMQELPENYCRSV</sequence>
<evidence type="ECO:0000313" key="8">
    <source>
        <dbReference type="Proteomes" id="UP000327013"/>
    </source>
</evidence>
<dbReference type="OrthoDB" id="2143914at2759"/>
<evidence type="ECO:0000259" key="6">
    <source>
        <dbReference type="PROSITE" id="PS51294"/>
    </source>
</evidence>
<keyword evidence="4" id="KW-0539">Nucleus</keyword>
<reference evidence="7 8" key="1">
    <citation type="submission" date="2019-06" db="EMBL/GenBank/DDBJ databases">
        <title>A chromosomal-level reference genome of Carpinus fangiana (Coryloideae, Betulaceae).</title>
        <authorList>
            <person name="Yang X."/>
            <person name="Wang Z."/>
            <person name="Zhang L."/>
            <person name="Hao G."/>
            <person name="Liu J."/>
            <person name="Yang Y."/>
        </authorList>
    </citation>
    <scope>NUCLEOTIDE SEQUENCE [LARGE SCALE GENOMIC DNA]</scope>
    <source>
        <strain evidence="7">Cfa_2016G</strain>
        <tissue evidence="7">Leaf</tissue>
    </source>
</reference>
<dbReference type="Proteomes" id="UP000327013">
    <property type="component" value="Chromosome 6"/>
</dbReference>
<proteinExistence type="predicted"/>
<evidence type="ECO:0000313" key="7">
    <source>
        <dbReference type="EMBL" id="KAE8075818.1"/>
    </source>
</evidence>
<dbReference type="EMBL" id="CM017326">
    <property type="protein sequence ID" value="KAE8075818.1"/>
    <property type="molecule type" value="Genomic_DNA"/>
</dbReference>
<dbReference type="InterPro" id="IPR009057">
    <property type="entry name" value="Homeodomain-like_sf"/>
</dbReference>
<name>A0A5N6RCN3_9ROSI</name>
<dbReference type="SUPFAM" id="SSF46689">
    <property type="entry name" value="Homeodomain-like"/>
    <property type="match status" value="1"/>
</dbReference>
<feature type="domain" description="HTH myb-type" evidence="6">
    <location>
        <begin position="9"/>
        <end position="61"/>
    </location>
</feature>
<dbReference type="PROSITE" id="PS51294">
    <property type="entry name" value="HTH_MYB"/>
    <property type="match status" value="2"/>
</dbReference>
<evidence type="ECO:0000259" key="5">
    <source>
        <dbReference type="PROSITE" id="PS50090"/>
    </source>
</evidence>
<accession>A0A5N6RCN3</accession>